<dbReference type="PANTHER" id="PTHR46705:SF12">
    <property type="entry name" value="DOMAIN OF UNKNOWN FUNCTION DB DOMAIN-CONTAINING PROTEIN"/>
    <property type="match status" value="1"/>
</dbReference>
<feature type="signal peptide" evidence="1">
    <location>
        <begin position="1"/>
        <end position="19"/>
    </location>
</feature>
<feature type="domain" description="Domain of unknown function DB" evidence="2">
    <location>
        <begin position="29"/>
        <end position="126"/>
    </location>
</feature>
<sequence>MLLHPTIFVVFMIFSQILAKSANEKLQACCAHDPGIDRHCAQKYCNFVNINQFQIFPFIAECKDKGNTISKIWDCISSKHNHVKCCENQGVLPLCREFCDATKAVPTDILKYGFCTAEFDKYRMCFRTYLKHNNAIRQ</sequence>
<comment type="caution">
    <text evidence="3">The sequence shown here is derived from an EMBL/GenBank/DDBJ whole genome shotgun (WGS) entry which is preliminary data.</text>
</comment>
<name>A0A9P1IE00_9PELO</name>
<reference evidence="3" key="1">
    <citation type="submission" date="2022-11" db="EMBL/GenBank/DDBJ databases">
        <authorList>
            <person name="Kikuchi T."/>
        </authorList>
    </citation>
    <scope>NUCLEOTIDE SEQUENCE</scope>
    <source>
        <strain evidence="3">PS1010</strain>
    </source>
</reference>
<protein>
    <recommendedName>
        <fullName evidence="2">Domain of unknown function DB domain-containing protein</fullName>
    </recommendedName>
</protein>
<evidence type="ECO:0000313" key="4">
    <source>
        <dbReference type="Proteomes" id="UP001152747"/>
    </source>
</evidence>
<dbReference type="PANTHER" id="PTHR46705">
    <property type="entry name" value="PROTEIN CBG09805"/>
    <property type="match status" value="1"/>
</dbReference>
<evidence type="ECO:0000313" key="3">
    <source>
        <dbReference type="EMBL" id="CAI5442888.1"/>
    </source>
</evidence>
<feature type="chain" id="PRO_5040373382" description="Domain of unknown function DB domain-containing protein" evidence="1">
    <location>
        <begin position="20"/>
        <end position="138"/>
    </location>
</feature>
<organism evidence="3 4">
    <name type="scientific">Caenorhabditis angaria</name>
    <dbReference type="NCBI Taxonomy" id="860376"/>
    <lineage>
        <taxon>Eukaryota</taxon>
        <taxon>Metazoa</taxon>
        <taxon>Ecdysozoa</taxon>
        <taxon>Nematoda</taxon>
        <taxon>Chromadorea</taxon>
        <taxon>Rhabditida</taxon>
        <taxon>Rhabditina</taxon>
        <taxon>Rhabditomorpha</taxon>
        <taxon>Rhabditoidea</taxon>
        <taxon>Rhabditidae</taxon>
        <taxon>Peloderinae</taxon>
        <taxon>Caenorhabditis</taxon>
    </lineage>
</organism>
<dbReference type="Proteomes" id="UP001152747">
    <property type="component" value="Unassembled WGS sequence"/>
</dbReference>
<dbReference type="AlphaFoldDB" id="A0A9P1IE00"/>
<evidence type="ECO:0000256" key="1">
    <source>
        <dbReference type="SAM" id="SignalP"/>
    </source>
</evidence>
<dbReference type="Pfam" id="PF01682">
    <property type="entry name" value="DB"/>
    <property type="match status" value="1"/>
</dbReference>
<evidence type="ECO:0000259" key="2">
    <source>
        <dbReference type="Pfam" id="PF01682"/>
    </source>
</evidence>
<dbReference type="OrthoDB" id="5843172at2759"/>
<dbReference type="InterPro" id="IPR002602">
    <property type="entry name" value="DB"/>
</dbReference>
<gene>
    <name evidence="3" type="ORF">CAMP_LOCUS5525</name>
</gene>
<keyword evidence="1" id="KW-0732">Signal</keyword>
<dbReference type="EMBL" id="CANHGI010000002">
    <property type="protein sequence ID" value="CAI5442888.1"/>
    <property type="molecule type" value="Genomic_DNA"/>
</dbReference>
<accession>A0A9P1IE00</accession>
<proteinExistence type="predicted"/>
<keyword evidence="4" id="KW-1185">Reference proteome</keyword>